<dbReference type="OrthoDB" id="4111339at2"/>
<dbReference type="AlphaFoldDB" id="A0A0D2J3A5"/>
<dbReference type="EMBL" id="AZAC01000026">
    <property type="protein sequence ID" value="KIX12679.1"/>
    <property type="molecule type" value="Genomic_DNA"/>
</dbReference>
<feature type="domain" description="RiboL-PSP-HEPN" evidence="1">
    <location>
        <begin position="16"/>
        <end position="205"/>
    </location>
</feature>
<dbReference type="InParanoid" id="A0A0D2J3A5"/>
<protein>
    <recommendedName>
        <fullName evidence="1">RiboL-PSP-HEPN domain-containing protein</fullName>
    </recommendedName>
</protein>
<dbReference type="PATRIC" id="fig|1429043.3.peg.3774"/>
<evidence type="ECO:0000313" key="3">
    <source>
        <dbReference type="Proteomes" id="UP000032233"/>
    </source>
</evidence>
<dbReference type="Pfam" id="PF18735">
    <property type="entry name" value="HEPN_RiboL-PSP"/>
    <property type="match status" value="1"/>
</dbReference>
<keyword evidence="3" id="KW-1185">Reference proteome</keyword>
<accession>A0A0D2J3A5</accession>
<dbReference type="InterPro" id="IPR041519">
    <property type="entry name" value="HEPN_RiboL-PSP"/>
</dbReference>
<evidence type="ECO:0000313" key="2">
    <source>
        <dbReference type="EMBL" id="KIX12679.1"/>
    </source>
</evidence>
<dbReference type="Proteomes" id="UP000032233">
    <property type="component" value="Unassembled WGS sequence"/>
</dbReference>
<name>A0A0D2J3A5_9BACT</name>
<dbReference type="RefSeq" id="WP_044350313.1">
    <property type="nucleotide sequence ID" value="NZ_AZAC01000026.1"/>
</dbReference>
<comment type="caution">
    <text evidence="2">The sequence shown here is derived from an EMBL/GenBank/DDBJ whole genome shotgun (WGS) entry which is preliminary data.</text>
</comment>
<evidence type="ECO:0000259" key="1">
    <source>
        <dbReference type="Pfam" id="PF18735"/>
    </source>
</evidence>
<gene>
    <name evidence="2" type="ORF">X474_17845</name>
</gene>
<reference evidence="2 3" key="1">
    <citation type="submission" date="2013-11" db="EMBL/GenBank/DDBJ databases">
        <title>Metagenomic analysis of a methanogenic consortium involved in long chain n-alkane degradation.</title>
        <authorList>
            <person name="Davidova I.A."/>
            <person name="Callaghan A.V."/>
            <person name="Wawrik B."/>
            <person name="Pruitt S."/>
            <person name="Marks C."/>
            <person name="Duncan K.E."/>
            <person name="Suflita J.M."/>
        </authorList>
    </citation>
    <scope>NUCLEOTIDE SEQUENCE [LARGE SCALE GENOMIC DNA]</scope>
    <source>
        <strain evidence="2 3">SPR</strain>
    </source>
</reference>
<organism evidence="2 3">
    <name type="scientific">Dethiosulfatarculus sandiegensis</name>
    <dbReference type="NCBI Taxonomy" id="1429043"/>
    <lineage>
        <taxon>Bacteria</taxon>
        <taxon>Pseudomonadati</taxon>
        <taxon>Thermodesulfobacteriota</taxon>
        <taxon>Desulfarculia</taxon>
        <taxon>Desulfarculales</taxon>
        <taxon>Desulfarculaceae</taxon>
        <taxon>Dethiosulfatarculus</taxon>
    </lineage>
</organism>
<sequence length="220" mass="25427">MKIRTLDDLSDKLSYELGWRKKELTGLKYLLDQNKSDRSFIPLLARCGVVMLYAHWEGFIKICSRCYLEFIAMQRHCNSQLKENLLTLSMRSAISFNNESKKSSEFGKITNFFLTQMNARSSIPFKTAINTESNLSSSVLKEIIWTLNLNYSLFESKEKFIDAKLLGQRNHIAHGNDIALDADDYCEWRKIVLDMMTTFKNEIENNAVTKSYLNTACMAN</sequence>
<proteinExistence type="predicted"/>